<dbReference type="InterPro" id="IPR036526">
    <property type="entry name" value="C-N_Hydrolase_sf"/>
</dbReference>
<evidence type="ECO:0000256" key="1">
    <source>
        <dbReference type="ARBA" id="ARBA00022801"/>
    </source>
</evidence>
<dbReference type="SUPFAM" id="SSF56317">
    <property type="entry name" value="Carbon-nitrogen hydrolase"/>
    <property type="match status" value="1"/>
</dbReference>
<dbReference type="EMBL" id="FONV01000001">
    <property type="protein sequence ID" value="SFE33421.1"/>
    <property type="molecule type" value="Genomic_DNA"/>
</dbReference>
<organism evidence="3 4">
    <name type="scientific">Actinoplanes philippinensis</name>
    <dbReference type="NCBI Taxonomy" id="35752"/>
    <lineage>
        <taxon>Bacteria</taxon>
        <taxon>Bacillati</taxon>
        <taxon>Actinomycetota</taxon>
        <taxon>Actinomycetes</taxon>
        <taxon>Micromonosporales</taxon>
        <taxon>Micromonosporaceae</taxon>
        <taxon>Actinoplanes</taxon>
    </lineage>
</organism>
<dbReference type="GO" id="GO:0016811">
    <property type="term" value="F:hydrolase activity, acting on carbon-nitrogen (but not peptide) bonds, in linear amides"/>
    <property type="evidence" value="ECO:0007669"/>
    <property type="project" value="TreeGrafter"/>
</dbReference>
<dbReference type="STRING" id="35752.SAMN05421541_101215"/>
<evidence type="ECO:0000313" key="4">
    <source>
        <dbReference type="Proteomes" id="UP000199645"/>
    </source>
</evidence>
<dbReference type="CDD" id="cd07197">
    <property type="entry name" value="nitrilase"/>
    <property type="match status" value="1"/>
</dbReference>
<dbReference type="AlphaFoldDB" id="A0A1I1ZP09"/>
<proteinExistence type="predicted"/>
<keyword evidence="4" id="KW-1185">Reference proteome</keyword>
<dbReference type="PROSITE" id="PS50263">
    <property type="entry name" value="CN_HYDROLASE"/>
    <property type="match status" value="1"/>
</dbReference>
<sequence>MPDRGDYAAAMRRTLRVGACQTPELLGDVPGALALVESFAGRPAASGLDVLLFPECFLQGYLLTPEHLRDAAIDLGSPEFAAILRRLAPIRPIVVLGLIERRGDDLFNTAAVISGGAVLGAYRKNRLVDGERVFTPGRDFPVFDARGVRFGINICYDTQFPETAAAVAAQGARVLLVASQNMMRRAVADHWRPLHNTIRAQRARETGMWVVSADVTGERGEDRIGYGPTSVIAPSGEIVAQVATGTVGMVTAEITA</sequence>
<dbReference type="InterPro" id="IPR050345">
    <property type="entry name" value="Aliph_Amidase/BUP"/>
</dbReference>
<dbReference type="Proteomes" id="UP000199645">
    <property type="component" value="Unassembled WGS sequence"/>
</dbReference>
<evidence type="ECO:0000259" key="2">
    <source>
        <dbReference type="PROSITE" id="PS50263"/>
    </source>
</evidence>
<feature type="domain" description="CN hydrolase" evidence="2">
    <location>
        <begin position="15"/>
        <end position="256"/>
    </location>
</feature>
<dbReference type="PANTHER" id="PTHR43674">
    <property type="entry name" value="NITRILASE C965.09-RELATED"/>
    <property type="match status" value="1"/>
</dbReference>
<dbReference type="Pfam" id="PF00795">
    <property type="entry name" value="CN_hydrolase"/>
    <property type="match status" value="1"/>
</dbReference>
<protein>
    <submittedName>
        <fullName evidence="3">Predicted amidohydrolase</fullName>
    </submittedName>
</protein>
<keyword evidence="1 3" id="KW-0378">Hydrolase</keyword>
<dbReference type="PANTHER" id="PTHR43674:SF2">
    <property type="entry name" value="BETA-UREIDOPROPIONASE"/>
    <property type="match status" value="1"/>
</dbReference>
<evidence type="ECO:0000313" key="3">
    <source>
        <dbReference type="EMBL" id="SFE33421.1"/>
    </source>
</evidence>
<dbReference type="Gene3D" id="3.60.110.10">
    <property type="entry name" value="Carbon-nitrogen hydrolase"/>
    <property type="match status" value="1"/>
</dbReference>
<accession>A0A1I1ZP09</accession>
<dbReference type="InterPro" id="IPR003010">
    <property type="entry name" value="C-N_Hydrolase"/>
</dbReference>
<reference evidence="3 4" key="1">
    <citation type="submission" date="2016-10" db="EMBL/GenBank/DDBJ databases">
        <authorList>
            <person name="de Groot N.N."/>
        </authorList>
    </citation>
    <scope>NUCLEOTIDE SEQUENCE [LARGE SCALE GENOMIC DNA]</scope>
    <source>
        <strain evidence="3 4">DSM 43019</strain>
    </source>
</reference>
<name>A0A1I1ZP09_9ACTN</name>
<gene>
    <name evidence="3" type="ORF">SAMN05421541_101215</name>
</gene>